<dbReference type="SUPFAM" id="SSF57903">
    <property type="entry name" value="FYVE/PHD zinc finger"/>
    <property type="match status" value="1"/>
</dbReference>
<feature type="domain" description="FYVE-type" evidence="6">
    <location>
        <begin position="1"/>
        <end position="56"/>
    </location>
</feature>
<evidence type="ECO:0000313" key="8">
    <source>
        <dbReference type="RefSeq" id="XP_017030816.2"/>
    </source>
</evidence>
<keyword evidence="7" id="KW-1185">Reference proteome</keyword>
<dbReference type="SUPFAM" id="SSF57845">
    <property type="entry name" value="B-box zinc-binding domain"/>
    <property type="match status" value="1"/>
</dbReference>
<accession>A0A6P4J616</accession>
<keyword evidence="3" id="KW-0862">Zinc</keyword>
<evidence type="ECO:0000256" key="3">
    <source>
        <dbReference type="ARBA" id="ARBA00022833"/>
    </source>
</evidence>
<protein>
    <submittedName>
        <fullName evidence="8">Abscission/NoCut checkpoint regulator</fullName>
    </submittedName>
</protein>
<dbReference type="GO" id="GO:0030496">
    <property type="term" value="C:midbody"/>
    <property type="evidence" value="ECO:0007669"/>
    <property type="project" value="TreeGrafter"/>
</dbReference>
<dbReference type="Pfam" id="PF01363">
    <property type="entry name" value="FYVE"/>
    <property type="match status" value="1"/>
</dbReference>
<dbReference type="GO" id="GO:0032154">
    <property type="term" value="C:cleavage furrow"/>
    <property type="evidence" value="ECO:0007669"/>
    <property type="project" value="TreeGrafter"/>
</dbReference>
<dbReference type="Proteomes" id="UP001652661">
    <property type="component" value="Chromosome X"/>
</dbReference>
<dbReference type="CDD" id="cd19817">
    <property type="entry name" value="Bbox1_ANCHR-like"/>
    <property type="match status" value="1"/>
</dbReference>
<dbReference type="InterPro" id="IPR013083">
    <property type="entry name" value="Znf_RING/FYVE/PHD"/>
</dbReference>
<dbReference type="Gene3D" id="3.30.40.10">
    <property type="entry name" value="Zinc/RING finger domain, C3HC4 (zinc finger)"/>
    <property type="match status" value="1"/>
</dbReference>
<evidence type="ECO:0000256" key="5">
    <source>
        <dbReference type="SAM" id="MobiDB-lite"/>
    </source>
</evidence>
<dbReference type="GO" id="GO:0009838">
    <property type="term" value="P:abscission"/>
    <property type="evidence" value="ECO:0007669"/>
    <property type="project" value="TreeGrafter"/>
</dbReference>
<evidence type="ECO:0000256" key="2">
    <source>
        <dbReference type="ARBA" id="ARBA00022771"/>
    </source>
</evidence>
<reference evidence="8" key="1">
    <citation type="submission" date="2025-08" db="UniProtKB">
        <authorList>
            <consortium name="RefSeq"/>
        </authorList>
    </citation>
    <scope>IDENTIFICATION</scope>
    <source>
        <strain evidence="8">14028-0561.14</strain>
        <tissue evidence="8">Whole fly</tissue>
    </source>
</reference>
<dbReference type="RefSeq" id="XP_017030816.2">
    <property type="nucleotide sequence ID" value="XM_017175327.3"/>
</dbReference>
<evidence type="ECO:0000256" key="4">
    <source>
        <dbReference type="PROSITE-ProRule" id="PRU00091"/>
    </source>
</evidence>
<dbReference type="PANTHER" id="PTHR46603:SF1">
    <property type="entry name" value="ABSCISSION_NOCUT CHECKPOINT REGULATOR"/>
    <property type="match status" value="1"/>
</dbReference>
<dbReference type="GeneID" id="108080527"/>
<dbReference type="InterPro" id="IPR017455">
    <property type="entry name" value="Znf_FYVE-rel"/>
</dbReference>
<dbReference type="Pfam" id="PF22586">
    <property type="entry name" value="ANCHR-like_BBOX"/>
    <property type="match status" value="1"/>
</dbReference>
<dbReference type="InterPro" id="IPR000306">
    <property type="entry name" value="Znf_FYVE"/>
</dbReference>
<dbReference type="GO" id="GO:0044878">
    <property type="term" value="P:mitotic cytokinesis checkpoint signaling"/>
    <property type="evidence" value="ECO:0007669"/>
    <property type="project" value="TreeGrafter"/>
</dbReference>
<dbReference type="PANTHER" id="PTHR46603">
    <property type="entry name" value="ABSCISSION/NOCUT CHECKPOINT REGULATOR"/>
    <property type="match status" value="1"/>
</dbReference>
<dbReference type="InterPro" id="IPR044553">
    <property type="entry name" value="Bbox1_ANCHR"/>
</dbReference>
<organism evidence="7 8">
    <name type="scientific">Drosophila kikkawai</name>
    <name type="common">Fruit fly</name>
    <dbReference type="NCBI Taxonomy" id="30033"/>
    <lineage>
        <taxon>Eukaryota</taxon>
        <taxon>Metazoa</taxon>
        <taxon>Ecdysozoa</taxon>
        <taxon>Arthropoda</taxon>
        <taxon>Hexapoda</taxon>
        <taxon>Insecta</taxon>
        <taxon>Pterygota</taxon>
        <taxon>Neoptera</taxon>
        <taxon>Endopterygota</taxon>
        <taxon>Diptera</taxon>
        <taxon>Brachycera</taxon>
        <taxon>Muscomorpha</taxon>
        <taxon>Ephydroidea</taxon>
        <taxon>Drosophilidae</taxon>
        <taxon>Drosophila</taxon>
        <taxon>Sophophora</taxon>
    </lineage>
</organism>
<name>A0A6P4J616_DROKI</name>
<dbReference type="GO" id="GO:0008270">
    <property type="term" value="F:zinc ion binding"/>
    <property type="evidence" value="ECO:0007669"/>
    <property type="project" value="UniProtKB-KW"/>
</dbReference>
<dbReference type="GO" id="GO:0005813">
    <property type="term" value="C:centrosome"/>
    <property type="evidence" value="ECO:0007669"/>
    <property type="project" value="TreeGrafter"/>
</dbReference>
<dbReference type="GO" id="GO:0032266">
    <property type="term" value="F:phosphatidylinositol-3-phosphate binding"/>
    <property type="evidence" value="ECO:0007669"/>
    <property type="project" value="TreeGrafter"/>
</dbReference>
<dbReference type="InterPro" id="IPR011011">
    <property type="entry name" value="Znf_FYVE_PHD"/>
</dbReference>
<proteinExistence type="predicted"/>
<gene>
    <name evidence="8" type="primary">LOC108080527</name>
</gene>
<evidence type="ECO:0000259" key="6">
    <source>
        <dbReference type="PROSITE" id="PS50178"/>
    </source>
</evidence>
<dbReference type="PROSITE" id="PS50178">
    <property type="entry name" value="ZF_FYVE"/>
    <property type="match status" value="1"/>
</dbReference>
<evidence type="ECO:0000313" key="7">
    <source>
        <dbReference type="Proteomes" id="UP001652661"/>
    </source>
</evidence>
<evidence type="ECO:0000256" key="1">
    <source>
        <dbReference type="ARBA" id="ARBA00022723"/>
    </source>
</evidence>
<keyword evidence="1" id="KW-0479">Metal-binding</keyword>
<keyword evidence="2 4" id="KW-0863">Zinc-finger</keyword>
<dbReference type="AlphaFoldDB" id="A0A6P4J616"/>
<feature type="region of interest" description="Disordered" evidence="5">
    <location>
        <begin position="241"/>
        <end position="260"/>
    </location>
</feature>
<sequence>MSCFGCSRKYGLFCKEYGCPNCGYSFCAKCLKRPMPVPRHAGKVLNVCLICYDKLSKLQASADAEKVVDCDALPGELVTKFHLAPPPKSTSPTDGLNAAADALLDKCLPAEDLAEVLVPMNGASPSTSAAKAKNHEEDIDENLDSEISKRIQNLKRVDATDDEIRARLANLSGMPHQRQYDKKDLLLSTDQRNDQEKIRDLLEQFMGESELDQRVGEQRDEAISDIERRLRALRDAPIDAVGGGNTNISTPSDNEEDENDETILQNTVKKYLEEAKLPSVAEAELNSQLPSNSEGGEELPWCNICNEDAIFRCQGCDGELFCGQCFRECHDDDEEYRSHVKVKYSAPPKFKENHF</sequence>
<dbReference type="OrthoDB" id="5407799at2759"/>